<dbReference type="EMBL" id="JAEAOA010000469">
    <property type="protein sequence ID" value="KAK3608772.1"/>
    <property type="molecule type" value="Genomic_DNA"/>
</dbReference>
<gene>
    <name evidence="4" type="ORF">CHS0354_006813</name>
</gene>
<dbReference type="InterPro" id="IPR012106">
    <property type="entry name" value="Phage_Mu_Gp1"/>
</dbReference>
<evidence type="ECO:0000259" key="3">
    <source>
        <dbReference type="Pfam" id="PF10124"/>
    </source>
</evidence>
<keyword evidence="1" id="KW-0175">Coiled coil</keyword>
<feature type="coiled-coil region" evidence="1">
    <location>
        <begin position="229"/>
        <end position="256"/>
    </location>
</feature>
<evidence type="ECO:0000313" key="5">
    <source>
        <dbReference type="Proteomes" id="UP001195483"/>
    </source>
</evidence>
<dbReference type="Pfam" id="PF10124">
    <property type="entry name" value="Mu-like_gpT"/>
    <property type="match status" value="1"/>
</dbReference>
<dbReference type="Proteomes" id="UP001195483">
    <property type="component" value="Unassembled WGS sequence"/>
</dbReference>
<feature type="domain" description="Bacteriophage Mu GpT" evidence="3">
    <location>
        <begin position="329"/>
        <end position="622"/>
    </location>
</feature>
<dbReference type="AlphaFoldDB" id="A0AAE0TE78"/>
<evidence type="ECO:0000256" key="1">
    <source>
        <dbReference type="SAM" id="Coils"/>
    </source>
</evidence>
<evidence type="ECO:0000256" key="2">
    <source>
        <dbReference type="SAM" id="MobiDB-lite"/>
    </source>
</evidence>
<reference evidence="4" key="3">
    <citation type="submission" date="2023-05" db="EMBL/GenBank/DDBJ databases">
        <authorList>
            <person name="Smith C.H."/>
        </authorList>
    </citation>
    <scope>NUCLEOTIDE SEQUENCE</scope>
    <source>
        <strain evidence="4">CHS0354</strain>
        <tissue evidence="4">Mantle</tissue>
    </source>
</reference>
<evidence type="ECO:0000313" key="4">
    <source>
        <dbReference type="EMBL" id="KAK3608772.1"/>
    </source>
</evidence>
<organism evidence="4 5">
    <name type="scientific">Potamilus streckersoni</name>
    <dbReference type="NCBI Taxonomy" id="2493646"/>
    <lineage>
        <taxon>Eukaryota</taxon>
        <taxon>Metazoa</taxon>
        <taxon>Spiralia</taxon>
        <taxon>Lophotrochozoa</taxon>
        <taxon>Mollusca</taxon>
        <taxon>Bivalvia</taxon>
        <taxon>Autobranchia</taxon>
        <taxon>Heteroconchia</taxon>
        <taxon>Palaeoheterodonta</taxon>
        <taxon>Unionida</taxon>
        <taxon>Unionoidea</taxon>
        <taxon>Unionidae</taxon>
        <taxon>Ambleminae</taxon>
        <taxon>Lampsilini</taxon>
        <taxon>Potamilus</taxon>
    </lineage>
</organism>
<feature type="compositionally biased region" description="Basic and acidic residues" evidence="2">
    <location>
        <begin position="199"/>
        <end position="217"/>
    </location>
</feature>
<reference evidence="4" key="1">
    <citation type="journal article" date="2021" name="Genome Biol. Evol.">
        <title>A High-Quality Reference Genome for a Parasitic Bivalve with Doubly Uniparental Inheritance (Bivalvia: Unionida).</title>
        <authorList>
            <person name="Smith C.H."/>
        </authorList>
    </citation>
    <scope>NUCLEOTIDE SEQUENCE</scope>
    <source>
        <strain evidence="4">CHS0354</strain>
    </source>
</reference>
<feature type="region of interest" description="Disordered" evidence="2">
    <location>
        <begin position="194"/>
        <end position="225"/>
    </location>
</feature>
<reference evidence="4" key="2">
    <citation type="journal article" date="2021" name="Genome Biol. Evol.">
        <title>Developing a high-quality reference genome for a parasitic bivalve with doubly uniparental inheritance (Bivalvia: Unionida).</title>
        <authorList>
            <person name="Smith C.H."/>
        </authorList>
    </citation>
    <scope>NUCLEOTIDE SEQUENCE</scope>
    <source>
        <strain evidence="4">CHS0354</strain>
        <tissue evidence="4">Mantle</tissue>
    </source>
</reference>
<keyword evidence="5" id="KW-1185">Reference proteome</keyword>
<dbReference type="InterPro" id="IPR018774">
    <property type="entry name" value="Phage_Mu_GpT"/>
</dbReference>
<accession>A0AAE0TE78</accession>
<feature type="compositionally biased region" description="Low complexity" evidence="2">
    <location>
        <begin position="163"/>
        <end position="173"/>
    </location>
</feature>
<name>A0AAE0TE78_9BIVA</name>
<comment type="caution">
    <text evidence="4">The sequence shown here is derived from an EMBL/GenBank/DDBJ whole genome shotgun (WGS) entry which is preliminary data.</text>
</comment>
<dbReference type="Pfam" id="PF10123">
    <property type="entry name" value="Mu-like_Pro"/>
    <property type="match status" value="1"/>
</dbReference>
<proteinExistence type="predicted"/>
<protein>
    <recommendedName>
        <fullName evidence="3">Bacteriophage Mu GpT domain-containing protein</fullName>
    </recommendedName>
</protein>
<sequence>MKNETCQINSVILPDGVPDKIQLIPVPGDGGIITGYDGRVFSMASASEVAANSLRQGIDIPVDFGHRSEWDSSARAAGWIKELITEKDGSVWGRTEWTESGKNAVAAKEYRYISPAFSCHQRKDGIFEINKITSAALCVRPNLTLKGLNTQQKNDMSNKNEAETTPESAAPASGITEERIAGLEKKIEELMRTVSGISGKDKTETNTAGKKPEDKTDAGTAGASDMQADAALVKRIEDLEAERKNAQKELTRQIVANAVKAGKIPPAGTEALLKLTDGKTPGEAEAFIATLVPVLNTQQSWVPPDDTARKELEAKIREYMPIINAAVLAGLNTRFSNEFAKGLSSPSPQFAKTATVMLSDADGTKYGWLNVPNGMREWVSGSREPRSIKADGYEIINKKYENTVEVARTSIEDDKNCANIYAPLVRMMGESCIEEQDRQVFTLLKNAASVPCFDGQNFVDSHPVYPNADETGTAEMVSNRIGTGTSGEFWCILQTNRAVKPVIFQQRTKPELTAKVREDSDSVFDRDVYSWGAYYRFGVGCSFWQFIQGSNDELSEASLEKGIAQMRKLKANGGTPLNVNPNLMVVGPANEGKARNLLEAVNNAAGATNIWYKRLELVVTPYFA</sequence>
<feature type="region of interest" description="Disordered" evidence="2">
    <location>
        <begin position="149"/>
        <end position="177"/>
    </location>
</feature>